<comment type="caution">
    <text evidence="3">The sequence shown here is derived from an EMBL/GenBank/DDBJ whole genome shotgun (WGS) entry which is preliminary data.</text>
</comment>
<keyword evidence="4" id="KW-1185">Reference proteome</keyword>
<accession>A0ABX1ERM4</accession>
<dbReference type="Pfam" id="PF03448">
    <property type="entry name" value="MgtE_N"/>
    <property type="match status" value="1"/>
</dbReference>
<proteinExistence type="predicted"/>
<dbReference type="SUPFAM" id="SSF158791">
    <property type="entry name" value="MgtE N-terminal domain-like"/>
    <property type="match status" value="1"/>
</dbReference>
<dbReference type="InterPro" id="IPR006668">
    <property type="entry name" value="Mg_transptr_MgtE_intracell_dom"/>
</dbReference>
<feature type="domain" description="Magnesium transporter MgtE intracellular" evidence="2">
    <location>
        <begin position="128"/>
        <end position="180"/>
    </location>
</feature>
<evidence type="ECO:0000313" key="3">
    <source>
        <dbReference type="EMBL" id="NKE43286.1"/>
    </source>
</evidence>
<evidence type="ECO:0000313" key="4">
    <source>
        <dbReference type="Proteomes" id="UP000765160"/>
    </source>
</evidence>
<organism evidence="3 4">
    <name type="scientific">Falsiroseomonas frigidaquae</name>
    <dbReference type="NCBI Taxonomy" id="487318"/>
    <lineage>
        <taxon>Bacteria</taxon>
        <taxon>Pseudomonadati</taxon>
        <taxon>Pseudomonadota</taxon>
        <taxon>Alphaproteobacteria</taxon>
        <taxon>Acetobacterales</taxon>
        <taxon>Roseomonadaceae</taxon>
        <taxon>Falsiroseomonas</taxon>
    </lineage>
</organism>
<dbReference type="Proteomes" id="UP000765160">
    <property type="component" value="Unassembled WGS sequence"/>
</dbReference>
<name>A0ABX1ERM4_9PROT</name>
<reference evidence="3 4" key="1">
    <citation type="submission" date="2020-03" db="EMBL/GenBank/DDBJ databases">
        <title>Roseomonas selenitidurans sp. nov. isolated from soil.</title>
        <authorList>
            <person name="Liu H."/>
        </authorList>
    </citation>
    <scope>NUCLEOTIDE SEQUENCE [LARGE SCALE GENOMIC DNA]</scope>
    <source>
        <strain evidence="3 4">JCM 15073</strain>
    </source>
</reference>
<evidence type="ECO:0000256" key="1">
    <source>
        <dbReference type="SAM" id="Coils"/>
    </source>
</evidence>
<evidence type="ECO:0000259" key="2">
    <source>
        <dbReference type="Pfam" id="PF03448"/>
    </source>
</evidence>
<feature type="coiled-coil region" evidence="1">
    <location>
        <begin position="91"/>
        <end position="125"/>
    </location>
</feature>
<dbReference type="RefSeq" id="WP_168046177.1">
    <property type="nucleotide sequence ID" value="NZ_JAATJR010000001.1"/>
</dbReference>
<gene>
    <name evidence="3" type="ORF">HB662_00750</name>
</gene>
<protein>
    <recommendedName>
        <fullName evidence="2">Magnesium transporter MgtE intracellular domain-containing protein</fullName>
    </recommendedName>
</protein>
<dbReference type="EMBL" id="JAAVTX010000001">
    <property type="protein sequence ID" value="NKE43286.1"/>
    <property type="molecule type" value="Genomic_DNA"/>
</dbReference>
<sequence>MKALLTLRLLLVLALMLVALNGVGLVLGYAGLKQSVGVAPREALAADPPAIPAATPPAEPAPDAAAADALRNRRQALDAREQSLATREALLAVAEQRIDARLNELAALQGRLEQAETAARQREDSHWRSQAKLYEAMRPREAAAVFNELDLPVLVEVVQRMTERKAAPILGAMLPARVRQLTVELARLRAGHVPAGPNPGSLTPG</sequence>
<keyword evidence="1" id="KW-0175">Coiled coil</keyword>